<evidence type="ECO:0008006" key="4">
    <source>
        <dbReference type="Google" id="ProtNLM"/>
    </source>
</evidence>
<gene>
    <name evidence="2" type="ORF">J2Z17_004769</name>
</gene>
<reference evidence="2 3" key="1">
    <citation type="submission" date="2021-03" db="EMBL/GenBank/DDBJ databases">
        <title>Genomic Encyclopedia of Type Strains, Phase IV (KMG-IV): sequencing the most valuable type-strain genomes for metagenomic binning, comparative biology and taxonomic classification.</title>
        <authorList>
            <person name="Goeker M."/>
        </authorList>
    </citation>
    <scope>NUCLEOTIDE SEQUENCE [LARGE SCALE GENOMIC DNA]</scope>
    <source>
        <strain evidence="2 3">DSM 21600</strain>
    </source>
</reference>
<dbReference type="RefSeq" id="WP_209948990.1">
    <property type="nucleotide sequence ID" value="NZ_JAGGJU010000016.1"/>
</dbReference>
<accession>A0ABS4E5T3</accession>
<feature type="transmembrane region" description="Helical" evidence="1">
    <location>
        <begin position="36"/>
        <end position="58"/>
    </location>
</feature>
<evidence type="ECO:0000313" key="2">
    <source>
        <dbReference type="EMBL" id="MBP1853308.1"/>
    </source>
</evidence>
<dbReference type="Proteomes" id="UP000759443">
    <property type="component" value="Unassembled WGS sequence"/>
</dbReference>
<keyword evidence="1" id="KW-0812">Transmembrane</keyword>
<evidence type="ECO:0000313" key="3">
    <source>
        <dbReference type="Proteomes" id="UP000759443"/>
    </source>
</evidence>
<protein>
    <recommendedName>
        <fullName evidence="4">DUF2798 domain-containing protein</fullName>
    </recommendedName>
</protein>
<evidence type="ECO:0000256" key="1">
    <source>
        <dbReference type="SAM" id="Phobius"/>
    </source>
</evidence>
<sequence length="81" mass="9108">MSMLLFLILLMVTLLMLTMTFVEGMADGNRFDLPRILGLLACLVWPVSLPLLLLASGIHRIVSIGRLPRLTHHRRLMARSA</sequence>
<dbReference type="EMBL" id="JAGGJU010000016">
    <property type="protein sequence ID" value="MBP1853308.1"/>
    <property type="molecule type" value="Genomic_DNA"/>
</dbReference>
<name>A0ABS4E5T3_9HYPH</name>
<organism evidence="2 3">
    <name type="scientific">Rhizobium halophytocola</name>
    <dbReference type="NCBI Taxonomy" id="735519"/>
    <lineage>
        <taxon>Bacteria</taxon>
        <taxon>Pseudomonadati</taxon>
        <taxon>Pseudomonadota</taxon>
        <taxon>Alphaproteobacteria</taxon>
        <taxon>Hyphomicrobiales</taxon>
        <taxon>Rhizobiaceae</taxon>
        <taxon>Rhizobium/Agrobacterium group</taxon>
        <taxon>Rhizobium</taxon>
    </lineage>
</organism>
<comment type="caution">
    <text evidence="2">The sequence shown here is derived from an EMBL/GenBank/DDBJ whole genome shotgun (WGS) entry which is preliminary data.</text>
</comment>
<proteinExistence type="predicted"/>
<keyword evidence="3" id="KW-1185">Reference proteome</keyword>
<keyword evidence="1" id="KW-1133">Transmembrane helix</keyword>
<keyword evidence="1" id="KW-0472">Membrane</keyword>